<feature type="chain" id="PRO_5047014774" evidence="2">
    <location>
        <begin position="19"/>
        <end position="185"/>
    </location>
</feature>
<reference evidence="3 4" key="1">
    <citation type="submission" date="2021-01" db="EMBL/GenBank/DDBJ databases">
        <title>Actinoplanes sp. nov. LDG1-06 isolated from lichen.</title>
        <authorList>
            <person name="Saeng-In P."/>
            <person name="Phongsopitanun W."/>
            <person name="Kanchanasin P."/>
            <person name="Yuki M."/>
            <person name="Kudo T."/>
            <person name="Ohkuma M."/>
            <person name="Tanasupawat S."/>
        </authorList>
    </citation>
    <scope>NUCLEOTIDE SEQUENCE [LARGE SCALE GENOMIC DNA]</scope>
    <source>
        <strain evidence="3 4">LDG1-06</strain>
    </source>
</reference>
<keyword evidence="2" id="KW-0732">Signal</keyword>
<sequence>MKHRLVALAALVAVSLTGGCGLIESAVSGATPAPAATTEATKAAQKPTPTGKADTGFGDSVKDSGDIPDPCTLLSKQEVTSLTGRTITQIDEDGAEPGVATRFCQWQQEDGQLAVFLSRTTASDFDVVIEEAEPVDGVGEDAFLLSGHLYVLYGTVQLDIYSRGGSDDQNLADAKKVAKVLLPRV</sequence>
<proteinExistence type="predicted"/>
<accession>A0ABS2ARR0</accession>
<feature type="signal peptide" evidence="2">
    <location>
        <begin position="1"/>
        <end position="18"/>
    </location>
</feature>
<dbReference type="EMBL" id="JAENHP010000023">
    <property type="protein sequence ID" value="MBM2622043.1"/>
    <property type="molecule type" value="Genomic_DNA"/>
</dbReference>
<feature type="region of interest" description="Disordered" evidence="1">
    <location>
        <begin position="38"/>
        <end position="65"/>
    </location>
</feature>
<gene>
    <name evidence="3" type="ORF">JIG36_41725</name>
</gene>
<evidence type="ECO:0000313" key="4">
    <source>
        <dbReference type="Proteomes" id="UP000632138"/>
    </source>
</evidence>
<dbReference type="InterPro" id="IPR024520">
    <property type="entry name" value="DUF3558"/>
</dbReference>
<evidence type="ECO:0000313" key="3">
    <source>
        <dbReference type="EMBL" id="MBM2622043.1"/>
    </source>
</evidence>
<evidence type="ECO:0000256" key="2">
    <source>
        <dbReference type="SAM" id="SignalP"/>
    </source>
</evidence>
<evidence type="ECO:0000256" key="1">
    <source>
        <dbReference type="SAM" id="MobiDB-lite"/>
    </source>
</evidence>
<dbReference type="Proteomes" id="UP000632138">
    <property type="component" value="Unassembled WGS sequence"/>
</dbReference>
<dbReference type="RefSeq" id="WP_203382310.1">
    <property type="nucleotide sequence ID" value="NZ_JAENHP010000023.1"/>
</dbReference>
<protein>
    <submittedName>
        <fullName evidence="3">DUF3558 family protein</fullName>
    </submittedName>
</protein>
<dbReference type="PROSITE" id="PS51257">
    <property type="entry name" value="PROKAR_LIPOPROTEIN"/>
    <property type="match status" value="1"/>
</dbReference>
<keyword evidence="4" id="KW-1185">Reference proteome</keyword>
<dbReference type="Pfam" id="PF12079">
    <property type="entry name" value="DUF3558"/>
    <property type="match status" value="1"/>
</dbReference>
<organism evidence="3 4">
    <name type="scientific">Paractinoplanes ovalisporus</name>
    <dbReference type="NCBI Taxonomy" id="2810368"/>
    <lineage>
        <taxon>Bacteria</taxon>
        <taxon>Bacillati</taxon>
        <taxon>Actinomycetota</taxon>
        <taxon>Actinomycetes</taxon>
        <taxon>Micromonosporales</taxon>
        <taxon>Micromonosporaceae</taxon>
        <taxon>Paractinoplanes</taxon>
    </lineage>
</organism>
<feature type="compositionally biased region" description="Low complexity" evidence="1">
    <location>
        <begin position="38"/>
        <end position="53"/>
    </location>
</feature>
<name>A0ABS2ARR0_9ACTN</name>
<comment type="caution">
    <text evidence="3">The sequence shown here is derived from an EMBL/GenBank/DDBJ whole genome shotgun (WGS) entry which is preliminary data.</text>
</comment>